<dbReference type="InterPro" id="IPR046770">
    <property type="entry name" value="DOCKER_Lobe_B"/>
</dbReference>
<reference evidence="6" key="1">
    <citation type="submission" date="2014-01" db="EMBL/GenBank/DDBJ databases">
        <authorList>
            <person name="Aslett M."/>
        </authorList>
    </citation>
    <scope>NUCLEOTIDE SEQUENCE</scope>
</reference>
<dbReference type="Proteomes" id="UP000030665">
    <property type="component" value="Unassembled WGS sequence"/>
</dbReference>
<dbReference type="EMBL" id="HG806014">
    <property type="protein sequence ID" value="CDW56168.1"/>
    <property type="molecule type" value="Genomic_DNA"/>
</dbReference>
<evidence type="ECO:0000313" key="7">
    <source>
        <dbReference type="Proteomes" id="UP000030665"/>
    </source>
</evidence>
<dbReference type="AlphaFoldDB" id="A0A077Z963"/>
<dbReference type="InterPro" id="IPR027357">
    <property type="entry name" value="DOCKER_dom"/>
</dbReference>
<dbReference type="Pfam" id="PF20421">
    <property type="entry name" value="DHR-2_Lobe_C"/>
    <property type="match status" value="1"/>
</dbReference>
<organism evidence="6 7">
    <name type="scientific">Trichuris trichiura</name>
    <name type="common">Whipworm</name>
    <name type="synonym">Trichocephalus trichiurus</name>
    <dbReference type="NCBI Taxonomy" id="36087"/>
    <lineage>
        <taxon>Eukaryota</taxon>
        <taxon>Metazoa</taxon>
        <taxon>Ecdysozoa</taxon>
        <taxon>Nematoda</taxon>
        <taxon>Enoplea</taxon>
        <taxon>Dorylaimia</taxon>
        <taxon>Trichinellida</taxon>
        <taxon>Trichuridae</taxon>
        <taxon>Trichuris</taxon>
    </lineage>
</organism>
<dbReference type="Pfam" id="PF11878">
    <property type="entry name" value="DOCK_C-D_N"/>
    <property type="match status" value="1"/>
</dbReference>
<dbReference type="Pfam" id="PF14429">
    <property type="entry name" value="DOCK-C2"/>
    <property type="match status" value="1"/>
</dbReference>
<keyword evidence="7" id="KW-1185">Reference proteome</keyword>
<dbReference type="PROSITE" id="PS51651">
    <property type="entry name" value="DOCKER"/>
    <property type="match status" value="1"/>
</dbReference>
<evidence type="ECO:0000256" key="1">
    <source>
        <dbReference type="ARBA" id="ARBA00022658"/>
    </source>
</evidence>
<name>A0A077Z963_TRITR</name>
<dbReference type="Gene3D" id="1.25.40.410">
    <property type="match status" value="1"/>
</dbReference>
<dbReference type="FunFam" id="1.20.58.740:FF:000002">
    <property type="entry name" value="Dedicator of cytokinesis protein 7"/>
    <property type="match status" value="1"/>
</dbReference>
<dbReference type="InterPro" id="IPR021816">
    <property type="entry name" value="DOCK_C/D_N"/>
</dbReference>
<evidence type="ECO:0000256" key="3">
    <source>
        <dbReference type="SAM" id="MobiDB-lite"/>
    </source>
</evidence>
<dbReference type="InterPro" id="IPR027007">
    <property type="entry name" value="C2_DOCK-type_domain"/>
</dbReference>
<dbReference type="InterPro" id="IPR046769">
    <property type="entry name" value="DOCKER_Lobe_A"/>
</dbReference>
<dbReference type="InterPro" id="IPR026791">
    <property type="entry name" value="DOCK"/>
</dbReference>
<reference evidence="6" key="2">
    <citation type="submission" date="2014-03" db="EMBL/GenBank/DDBJ databases">
        <title>The whipworm genome and dual-species transcriptomics of an intimate host-pathogen interaction.</title>
        <authorList>
            <person name="Foth B.J."/>
            <person name="Tsai I.J."/>
            <person name="Reid A.J."/>
            <person name="Bancroft A.J."/>
            <person name="Nichol S."/>
            <person name="Tracey A."/>
            <person name="Holroyd N."/>
            <person name="Cotton J.A."/>
            <person name="Stanley E.J."/>
            <person name="Zarowiecki M."/>
            <person name="Liu J.Z."/>
            <person name="Huckvale T."/>
            <person name="Cooper P.J."/>
            <person name="Grencis R.K."/>
            <person name="Berriman M."/>
        </authorList>
    </citation>
    <scope>NUCLEOTIDE SEQUENCE [LARGE SCALE GENOMIC DNA]</scope>
</reference>
<dbReference type="Pfam" id="PF06920">
    <property type="entry name" value="DHR-2_Lobe_A"/>
    <property type="match status" value="1"/>
</dbReference>
<accession>A0A077Z963</accession>
<evidence type="ECO:0000259" key="5">
    <source>
        <dbReference type="PROSITE" id="PS51651"/>
    </source>
</evidence>
<gene>
    <name evidence="6" type="ORF">TTRE_0000444301</name>
</gene>
<dbReference type="Pfam" id="PF20422">
    <property type="entry name" value="DHR-2_Lobe_B"/>
    <property type="match status" value="1"/>
</dbReference>
<dbReference type="Gene3D" id="1.20.58.740">
    <property type="match status" value="1"/>
</dbReference>
<dbReference type="PANTHER" id="PTHR23317">
    <property type="entry name" value="DEDICATOR OF CYTOKINESIS DOCK"/>
    <property type="match status" value="1"/>
</dbReference>
<dbReference type="PROSITE" id="PS51650">
    <property type="entry name" value="C2_DOCK"/>
    <property type="match status" value="1"/>
</dbReference>
<evidence type="ECO:0000313" key="6">
    <source>
        <dbReference type="EMBL" id="CDW56168.1"/>
    </source>
</evidence>
<dbReference type="InterPro" id="IPR035892">
    <property type="entry name" value="C2_domain_sf"/>
</dbReference>
<dbReference type="InterPro" id="IPR043161">
    <property type="entry name" value="DOCK_C_lobe_A"/>
</dbReference>
<dbReference type="InterPro" id="IPR046773">
    <property type="entry name" value="DOCKER_Lobe_C"/>
</dbReference>
<dbReference type="InterPro" id="IPR043162">
    <property type="entry name" value="DOCK_C_lobe_C"/>
</dbReference>
<dbReference type="PANTHER" id="PTHR23317:SF76">
    <property type="entry name" value="LD20667P"/>
    <property type="match status" value="1"/>
</dbReference>
<proteinExistence type="inferred from homology"/>
<keyword evidence="1" id="KW-0344">Guanine-nucleotide releasing factor</keyword>
<feature type="domain" description="DOCKER" evidence="5">
    <location>
        <begin position="1659"/>
        <end position="2095"/>
    </location>
</feature>
<comment type="similarity">
    <text evidence="2">Belongs to the DOCK family.</text>
</comment>
<dbReference type="GO" id="GO:0007264">
    <property type="term" value="P:small GTPase-mediated signal transduction"/>
    <property type="evidence" value="ECO:0007669"/>
    <property type="project" value="InterPro"/>
</dbReference>
<evidence type="ECO:0000256" key="2">
    <source>
        <dbReference type="PROSITE-ProRule" id="PRU00983"/>
    </source>
</evidence>
<evidence type="ECO:0000259" key="4">
    <source>
        <dbReference type="PROSITE" id="PS51650"/>
    </source>
</evidence>
<feature type="domain" description="C2 DOCK-type" evidence="4">
    <location>
        <begin position="619"/>
        <end position="784"/>
    </location>
</feature>
<protein>
    <submittedName>
        <fullName evidence="6">Dedicator of cytokinesis protein 7</fullName>
    </submittedName>
</protein>
<dbReference type="Gene3D" id="2.60.40.150">
    <property type="entry name" value="C2 domain"/>
    <property type="match status" value="1"/>
</dbReference>
<dbReference type="STRING" id="36087.A0A077Z963"/>
<feature type="region of interest" description="Disordered" evidence="3">
    <location>
        <begin position="1147"/>
        <end position="1171"/>
    </location>
</feature>
<sequence>MDCTSNTSCPYIECTPQMFGVKLLPAAYSLELRHPSIACDAVDPVDFEECVSQAKAGIYDLAWCSRSSVFMDYPPDDIELKVVSKNEEFSRKVISDLDIDKLEQPVKDVLAAYSADYFVVQRKYEKYSTAEINRRLSHERSACSRVVVRQLYELDFDTSEYSRHSYASTVWSYVTAESSEATLRQSWASCTSDRCSANGEELLIAVTQRKAPDEQDTLNDAVRQKQRQATLFYCVPLPPEDEMVELRFVPPMPAEPSVSKLIVTVLSLKYVEAFNAFRASVIFLFRLEPEFEPIFGSMALYDAEKRKRVSENFYFDTNSEQMQALLQRHVPSQDASTKCRSAVFRIASSTSDLFLVVRVGEAMQSLIFYFYRSLEKILQPSNIEDAVDPYIREEKNKGKLVSHAVDICDRLGAYRMPLAWSAVDVSKIISSASSLDRYNLGAASPSLDGHWSDTESIISAGKLFPAFSVPSVAKQRLPEDRASQKTVSRSANSLGRNTTFRSSWRSAKEEPFELEKFKPLIVTINNFFKQEEDKLTDEDIVKYLAEIRKPSSTIKRLKCIGGTMKVDISSSVEEIDCLITPDLNIVDADSQPVSLRKANFKEVLEFPVRDVFAPNLHYRNLFYVYPKFVNFSGRSGLARNIAVKVEMIRGQNDALPASYFWEVKLPGITKFRFYNCDLSQQFYDEIKMLIPMDLSDRDHILFTFYHVSCKQKSQADSSDPSTIVGYSWLPLYSNGRLPHGDVGLPISLEPLPPSYFYLSPEVNLPNVKWLENHRPLFFIRVMPVTTVYTEDLHIDKFFETCRSVKFGCKPIAEVEVNSAVRNLTKARPEALVKFLYIILDKLFELMLFTATASSNYPCASQNCFEVIGQLVKIIAMLVDVSCDKHGRSSLLAAYIKYSRLCNRLTKTADDSTIVRKQTAPIASLRRNSSEHDATGTQYSPTHRDLLDVIRGFEKATSFRTCSLGDGDVAKTFSTNRYLHEEIAVQWITSVGPSREMACTGSWFFLELMSKSLAEYLAITKRLYLPRKLRLGETFLDDLTVLVNMLISETVQRSSKDFRLAQRINCSLAFFISDLLSLIDRTFVFGLIRLYCKQIVAKCQSVPESAGLLSMKLDFLRILCSHEHYITLNLPFANGPLPIAVFHSGNATSNRPPSPSPSISSRSSTGSTALGSTTSAGSIGAAELTNEFRSHHFLAGLVLTNLACVLETNNSALQAKAVNLLRNLLTCHDFDERLADPQAKVRIATLYFPVLGIVMNTVSQLFQPVNHLKSKRDQLADGAQQFYGLSADMDPTVTMQVIATGCGLVPTAATMHPVATMTTDDASGVLLPIGRSTLSLETTRSLLLCLCWVIKNLDTQTFQRWLSDLNVIRLTHLLDALQICITCFEYKGCRLPKSEIEQDVFAECPSSPPNAKGEFPIRDQNVVRRVPAGVCVDDLTNSSIMEGSLSTEVSLIVLDTLESISRLALSSDCLISTGSGPAILSMVLRVLLHMFASSQSVRVLLSLFASQRAFVAKYPDILFEEETEQCAELCLQLLHHCASRIAELRAQAAASLYLLLRQAYETGPNFARVKMQITVSLSSLVGSAADGYWFNEQNLRSSLSAVLIYAEKDLGDGGCIEEMFLEQVKDLIYNLHMILSDTVKMKEFQHDFEMLTDLMYRIAKGYQTSPNLRLTWLHNLLQKHIERNNFSEAAMCCVHSAALAAEYMYMLEDVPHLPKGAVSFLKVSENVLEESAASDDVVRPGDEIAFESKYFTENGLCSLLEQAGQLFYQSQMYEAMHAVYKVLLPIFEERRHYRRISVIYSQLAEALGRLDNRNPTSDKRMFGTYFRVGFYGSMFGDLDGLEFIYREPAITKLSEISHRLESFYTERFGANSVEVIKDSNNVDRSRLSSSKAHLQITYVEPYFDKWELRRRVTNFEKNFNVNRFVYATPFTLDGRAHGELQEQYKRKTILTTSHSFPYVKTRILVVSKEQHVLTPVEVAIEDIRKKTYELELATSQDPPDGKILQMVLQGCIGTTVNQGPLEIANVFLSNIDEDGEMIMQNRLRLCFKDFSKKCADALRENKRLISANQREYQKELERNYLRFTEQLTPILYLLHPMTSYGMWHPALLKTFETQKDDWKFPCFQMFSQKDVKSEEQTEEEDDAKFSALLPESTVDAAMAEWSQSISFYPIR</sequence>
<dbReference type="GO" id="GO:0005085">
    <property type="term" value="F:guanyl-nucleotide exchange factor activity"/>
    <property type="evidence" value="ECO:0007669"/>
    <property type="project" value="UniProtKB-KW"/>
</dbReference>
<dbReference type="OrthoDB" id="5916177at2759"/>